<reference evidence="2" key="1">
    <citation type="submission" date="2020-11" db="EMBL/GenBank/DDBJ databases">
        <authorList>
            <consortium name="DOE Joint Genome Institute"/>
            <person name="Ahrendt S."/>
            <person name="Riley R."/>
            <person name="Andreopoulos W."/>
            <person name="Labutti K."/>
            <person name="Pangilinan J."/>
            <person name="Ruiz-Duenas F.J."/>
            <person name="Barrasa J.M."/>
            <person name="Sanchez-Garcia M."/>
            <person name="Camarero S."/>
            <person name="Miyauchi S."/>
            <person name="Serrano A."/>
            <person name="Linde D."/>
            <person name="Babiker R."/>
            <person name="Drula E."/>
            <person name="Ayuso-Fernandez I."/>
            <person name="Pacheco R."/>
            <person name="Padilla G."/>
            <person name="Ferreira P."/>
            <person name="Barriuso J."/>
            <person name="Kellner H."/>
            <person name="Castanera R."/>
            <person name="Alfaro M."/>
            <person name="Ramirez L."/>
            <person name="Pisabarro A.G."/>
            <person name="Kuo A."/>
            <person name="Tritt A."/>
            <person name="Lipzen A."/>
            <person name="He G."/>
            <person name="Yan M."/>
            <person name="Ng V."/>
            <person name="Cullen D."/>
            <person name="Martin F."/>
            <person name="Rosso M.-N."/>
            <person name="Henrissat B."/>
            <person name="Hibbett D."/>
            <person name="Martinez A.T."/>
            <person name="Grigoriev I.V."/>
        </authorList>
    </citation>
    <scope>NUCLEOTIDE SEQUENCE</scope>
    <source>
        <strain evidence="2">ATCC 90797</strain>
    </source>
</reference>
<comment type="caution">
    <text evidence="2">The sequence shown here is derived from an EMBL/GenBank/DDBJ whole genome shotgun (WGS) entry which is preliminary data.</text>
</comment>
<dbReference type="EMBL" id="MU154614">
    <property type="protein sequence ID" value="KAF9491653.1"/>
    <property type="molecule type" value="Genomic_DNA"/>
</dbReference>
<accession>A0A9P5ZR56</accession>
<feature type="compositionally biased region" description="Low complexity" evidence="1">
    <location>
        <begin position="102"/>
        <end position="117"/>
    </location>
</feature>
<sequence>MSTPATRLAIHYLPNSALKLPSPRPPPFAAKVAAQTNAHPQRTLAPESWLNALTTARSRQQVPLPTKHKPSAQGSRTEIERNPEERRSSPHGVNRPCREDTSPAPASTAHHPPSLSAMPCPCPAIP</sequence>
<evidence type="ECO:0000256" key="1">
    <source>
        <dbReference type="SAM" id="MobiDB-lite"/>
    </source>
</evidence>
<feature type="compositionally biased region" description="Polar residues" evidence="1">
    <location>
        <begin position="51"/>
        <end position="63"/>
    </location>
</feature>
<evidence type="ECO:0000313" key="2">
    <source>
        <dbReference type="EMBL" id="KAF9491653.1"/>
    </source>
</evidence>
<organism evidence="2 3">
    <name type="scientific">Pleurotus eryngii</name>
    <name type="common">Boletus of the steppes</name>
    <dbReference type="NCBI Taxonomy" id="5323"/>
    <lineage>
        <taxon>Eukaryota</taxon>
        <taxon>Fungi</taxon>
        <taxon>Dikarya</taxon>
        <taxon>Basidiomycota</taxon>
        <taxon>Agaricomycotina</taxon>
        <taxon>Agaricomycetes</taxon>
        <taxon>Agaricomycetidae</taxon>
        <taxon>Agaricales</taxon>
        <taxon>Pleurotineae</taxon>
        <taxon>Pleurotaceae</taxon>
        <taxon>Pleurotus</taxon>
    </lineage>
</organism>
<dbReference type="Proteomes" id="UP000807025">
    <property type="component" value="Unassembled WGS sequence"/>
</dbReference>
<evidence type="ECO:0000313" key="3">
    <source>
        <dbReference type="Proteomes" id="UP000807025"/>
    </source>
</evidence>
<protein>
    <submittedName>
        <fullName evidence="2">Uncharacterized protein</fullName>
    </submittedName>
</protein>
<dbReference type="AlphaFoldDB" id="A0A9P5ZR56"/>
<feature type="region of interest" description="Disordered" evidence="1">
    <location>
        <begin position="17"/>
        <end position="126"/>
    </location>
</feature>
<feature type="compositionally biased region" description="Basic and acidic residues" evidence="1">
    <location>
        <begin position="77"/>
        <end position="88"/>
    </location>
</feature>
<gene>
    <name evidence="2" type="ORF">BDN71DRAFT_1452503</name>
</gene>
<name>A0A9P5ZR56_PLEER</name>
<keyword evidence="3" id="KW-1185">Reference proteome</keyword>
<proteinExistence type="predicted"/>